<dbReference type="RefSeq" id="WP_248938692.1">
    <property type="nucleotide sequence ID" value="NZ_JAKIKS010000005.1"/>
</dbReference>
<keyword evidence="2" id="KW-1185">Reference proteome</keyword>
<evidence type="ECO:0000313" key="1">
    <source>
        <dbReference type="EMBL" id="MCL1123405.1"/>
    </source>
</evidence>
<sequence length="93" mass="10503">MNKVSERNLKQLAENLELMLIKYSSVDDAAKALLRALSDLIQSAKNGSLKNNVENVPGRMSFTERGLSQYRDLEEAYALFKLEVTLGDFSDLY</sequence>
<dbReference type="Proteomes" id="UP001203423">
    <property type="component" value="Unassembled WGS sequence"/>
</dbReference>
<reference evidence="1 2" key="1">
    <citation type="submission" date="2022-01" db="EMBL/GenBank/DDBJ databases">
        <title>Whole genome-based taxonomy of the Shewanellaceae.</title>
        <authorList>
            <person name="Martin-Rodriguez A.J."/>
        </authorList>
    </citation>
    <scope>NUCLEOTIDE SEQUENCE [LARGE SCALE GENOMIC DNA]</scope>
    <source>
        <strain evidence="1 2">DSM 17177</strain>
    </source>
</reference>
<accession>A0ABT0L7D7</accession>
<dbReference type="EMBL" id="JAKIKS010000005">
    <property type="protein sequence ID" value="MCL1123405.1"/>
    <property type="molecule type" value="Genomic_DNA"/>
</dbReference>
<proteinExistence type="predicted"/>
<protein>
    <submittedName>
        <fullName evidence="1">Uncharacterized protein</fullName>
    </submittedName>
</protein>
<name>A0ABT0L7D7_9GAMM</name>
<gene>
    <name evidence="1" type="ORF">L2764_02640</name>
</gene>
<evidence type="ECO:0000313" key="2">
    <source>
        <dbReference type="Proteomes" id="UP001203423"/>
    </source>
</evidence>
<comment type="caution">
    <text evidence="1">The sequence shown here is derived from an EMBL/GenBank/DDBJ whole genome shotgun (WGS) entry which is preliminary data.</text>
</comment>
<organism evidence="1 2">
    <name type="scientific">Shewanella surugensis</name>
    <dbReference type="NCBI Taxonomy" id="212020"/>
    <lineage>
        <taxon>Bacteria</taxon>
        <taxon>Pseudomonadati</taxon>
        <taxon>Pseudomonadota</taxon>
        <taxon>Gammaproteobacteria</taxon>
        <taxon>Alteromonadales</taxon>
        <taxon>Shewanellaceae</taxon>
        <taxon>Shewanella</taxon>
    </lineage>
</organism>